<feature type="region of interest" description="Disordered" evidence="1">
    <location>
        <begin position="1"/>
        <end position="38"/>
    </location>
</feature>
<dbReference type="EMBL" id="LVYI01000026">
    <property type="protein sequence ID" value="OAP53763.1"/>
    <property type="molecule type" value="Genomic_DNA"/>
</dbReference>
<protein>
    <submittedName>
        <fullName evidence="2">Uncharacterized protein</fullName>
    </submittedName>
</protein>
<accession>A0A178Z3I9</accession>
<dbReference type="OrthoDB" id="5106810at2759"/>
<comment type="caution">
    <text evidence="2">The sequence shown here is derived from an EMBL/GenBank/DDBJ whole genome shotgun (WGS) entry which is preliminary data.</text>
</comment>
<dbReference type="Proteomes" id="UP000078343">
    <property type="component" value="Unassembled WGS sequence"/>
</dbReference>
<evidence type="ECO:0000313" key="3">
    <source>
        <dbReference type="Proteomes" id="UP000078343"/>
    </source>
</evidence>
<keyword evidence="3" id="KW-1185">Reference proteome</keyword>
<sequence length="187" mass="21469">MTGASEADRNSKVLTSAERNHSMVDTFGAGPISSSINPDNIGTDFQEIVFRSDPPTELRNTQKKEIAQNQELLKAKGKKNQAVAKIRQKGWTLQTRPKEIQERRRYDKYARKADTLRKTLYDGRLARAINDWHQTNDYEQIERQLNGIKPSEFPAPPRLLEYQLRTRASVAQAFPEARTDITWPLCL</sequence>
<dbReference type="AlphaFoldDB" id="A0A178Z3I9"/>
<gene>
    <name evidence="2" type="ORF">AYL99_12047</name>
</gene>
<organism evidence="2 3">
    <name type="scientific">Fonsecaea erecta</name>
    <dbReference type="NCBI Taxonomy" id="1367422"/>
    <lineage>
        <taxon>Eukaryota</taxon>
        <taxon>Fungi</taxon>
        <taxon>Dikarya</taxon>
        <taxon>Ascomycota</taxon>
        <taxon>Pezizomycotina</taxon>
        <taxon>Eurotiomycetes</taxon>
        <taxon>Chaetothyriomycetidae</taxon>
        <taxon>Chaetothyriales</taxon>
        <taxon>Herpotrichiellaceae</taxon>
        <taxon>Fonsecaea</taxon>
    </lineage>
</organism>
<proteinExistence type="predicted"/>
<evidence type="ECO:0000313" key="2">
    <source>
        <dbReference type="EMBL" id="OAP53763.1"/>
    </source>
</evidence>
<dbReference type="RefSeq" id="XP_018687130.1">
    <property type="nucleotide sequence ID" value="XM_018843550.1"/>
</dbReference>
<dbReference type="STRING" id="1367422.A0A178Z3I9"/>
<reference evidence="2 3" key="1">
    <citation type="submission" date="2016-04" db="EMBL/GenBank/DDBJ databases">
        <title>Draft genome of Fonsecaea erecta CBS 125763.</title>
        <authorList>
            <person name="Weiss V.A."/>
            <person name="Vicente V.A."/>
            <person name="Raittz R.T."/>
            <person name="Moreno L.F."/>
            <person name="De Souza E.M."/>
            <person name="Pedrosa F.O."/>
            <person name="Steffens M.B."/>
            <person name="Faoro H."/>
            <person name="Tadra-Sfeir M.Z."/>
            <person name="Najafzadeh M.J."/>
            <person name="Felipe M.S."/>
            <person name="Teixeira M."/>
            <person name="Sun J."/>
            <person name="Xi L."/>
            <person name="Gomes R."/>
            <person name="De Azevedo C.M."/>
            <person name="Salgado C.G."/>
            <person name="Da Silva M.B."/>
            <person name="Nascimento M.F."/>
            <person name="Queiroz-Telles F."/>
            <person name="Attili D.S."/>
            <person name="Gorbushina A."/>
        </authorList>
    </citation>
    <scope>NUCLEOTIDE SEQUENCE [LARGE SCALE GENOMIC DNA]</scope>
    <source>
        <strain evidence="2 3">CBS 125763</strain>
    </source>
</reference>
<evidence type="ECO:0000256" key="1">
    <source>
        <dbReference type="SAM" id="MobiDB-lite"/>
    </source>
</evidence>
<dbReference type="GeneID" id="30016213"/>
<name>A0A178Z3I9_9EURO</name>
<dbReference type="Pfam" id="PF11917">
    <property type="entry name" value="DUF3435"/>
    <property type="match status" value="1"/>
</dbReference>
<dbReference type="InterPro" id="IPR021842">
    <property type="entry name" value="DUF3435"/>
</dbReference>
<feature type="compositionally biased region" description="Basic and acidic residues" evidence="1">
    <location>
        <begin position="1"/>
        <end position="11"/>
    </location>
</feature>